<feature type="region of interest" description="Disordered" evidence="1">
    <location>
        <begin position="1"/>
        <end position="127"/>
    </location>
</feature>
<evidence type="ECO:0000313" key="4">
    <source>
        <dbReference type="WBParaSite" id="NBR_0001802401-mRNA-1"/>
    </source>
</evidence>
<protein>
    <submittedName>
        <fullName evidence="4">Serine/arginine repetitive matrix protein 2</fullName>
    </submittedName>
</protein>
<feature type="compositionally biased region" description="Polar residues" evidence="1">
    <location>
        <begin position="35"/>
        <end position="44"/>
    </location>
</feature>
<gene>
    <name evidence="2" type="ORF">NBR_LOCUS18027</name>
</gene>
<feature type="compositionally biased region" description="Gly residues" evidence="1">
    <location>
        <begin position="54"/>
        <end position="67"/>
    </location>
</feature>
<proteinExistence type="predicted"/>
<organism evidence="4">
    <name type="scientific">Nippostrongylus brasiliensis</name>
    <name type="common">Rat hookworm</name>
    <dbReference type="NCBI Taxonomy" id="27835"/>
    <lineage>
        <taxon>Eukaryota</taxon>
        <taxon>Metazoa</taxon>
        <taxon>Ecdysozoa</taxon>
        <taxon>Nematoda</taxon>
        <taxon>Chromadorea</taxon>
        <taxon>Rhabditida</taxon>
        <taxon>Rhabditina</taxon>
        <taxon>Rhabditomorpha</taxon>
        <taxon>Strongyloidea</taxon>
        <taxon>Heligmosomidae</taxon>
        <taxon>Nippostrongylus</taxon>
    </lineage>
</organism>
<evidence type="ECO:0000256" key="1">
    <source>
        <dbReference type="SAM" id="MobiDB-lite"/>
    </source>
</evidence>
<dbReference type="Proteomes" id="UP000271162">
    <property type="component" value="Unassembled WGS sequence"/>
</dbReference>
<dbReference type="OrthoDB" id="5875903at2759"/>
<accession>A0A0N4YLM8</accession>
<dbReference type="EMBL" id="UYSL01023135">
    <property type="protein sequence ID" value="VDL81748.1"/>
    <property type="molecule type" value="Genomic_DNA"/>
</dbReference>
<reference evidence="4" key="1">
    <citation type="submission" date="2017-02" db="UniProtKB">
        <authorList>
            <consortium name="WormBaseParasite"/>
        </authorList>
    </citation>
    <scope>IDENTIFICATION</scope>
</reference>
<keyword evidence="3" id="KW-1185">Reference proteome</keyword>
<dbReference type="AlphaFoldDB" id="A0A0N4YLM8"/>
<dbReference type="WBParaSite" id="NBR_0001802401-mRNA-1">
    <property type="protein sequence ID" value="NBR_0001802401-mRNA-1"/>
    <property type="gene ID" value="NBR_0001802401"/>
</dbReference>
<reference evidence="2 3" key="2">
    <citation type="submission" date="2018-11" db="EMBL/GenBank/DDBJ databases">
        <authorList>
            <consortium name="Pathogen Informatics"/>
        </authorList>
    </citation>
    <scope>NUCLEOTIDE SEQUENCE [LARGE SCALE GENOMIC DNA]</scope>
</reference>
<evidence type="ECO:0000313" key="3">
    <source>
        <dbReference type="Proteomes" id="UP000271162"/>
    </source>
</evidence>
<sequence>MGASQSTSRAAKFSGSRRRVRNCNSAPPSAPTVRRQLSQRNTNRNVKEFSKFWSGGGNLRPKGGGGTRRSESVRRSNSVRRPRNQSTEPIRKYSAAATVTAPQPTPFLSPRSPRNSYPHDVRPQPQQQRCYMSTTPRYDSYENDVIYDSNPTRVFESNPERLHAFQFPHETAIY</sequence>
<name>A0A0N4YLM8_NIPBR</name>
<dbReference type="OMA" id="QLHESHD"/>
<evidence type="ECO:0000313" key="2">
    <source>
        <dbReference type="EMBL" id="VDL81748.1"/>
    </source>
</evidence>